<feature type="region of interest" description="Disordered" evidence="1">
    <location>
        <begin position="207"/>
        <end position="234"/>
    </location>
</feature>
<dbReference type="InterPro" id="IPR013830">
    <property type="entry name" value="SGNH_hydro"/>
</dbReference>
<evidence type="ECO:0000313" key="4">
    <source>
        <dbReference type="Proteomes" id="UP001551482"/>
    </source>
</evidence>
<dbReference type="SUPFAM" id="SSF52266">
    <property type="entry name" value="SGNH hydrolase"/>
    <property type="match status" value="1"/>
</dbReference>
<dbReference type="Pfam" id="PF13472">
    <property type="entry name" value="Lipase_GDSL_2"/>
    <property type="match status" value="1"/>
</dbReference>
<gene>
    <name evidence="3" type="ORF">AB0C36_05305</name>
</gene>
<proteinExistence type="predicted"/>
<dbReference type="Proteomes" id="UP001551482">
    <property type="component" value="Unassembled WGS sequence"/>
</dbReference>
<feature type="domain" description="SGNH hydrolase-type esterase" evidence="2">
    <location>
        <begin position="15"/>
        <end position="190"/>
    </location>
</feature>
<dbReference type="InterPro" id="IPR036514">
    <property type="entry name" value="SGNH_hydro_sf"/>
</dbReference>
<accession>A0ABV3DB29</accession>
<organism evidence="3 4">
    <name type="scientific">Streptodolium elevatio</name>
    <dbReference type="NCBI Taxonomy" id="3157996"/>
    <lineage>
        <taxon>Bacteria</taxon>
        <taxon>Bacillati</taxon>
        <taxon>Actinomycetota</taxon>
        <taxon>Actinomycetes</taxon>
        <taxon>Kitasatosporales</taxon>
        <taxon>Streptomycetaceae</taxon>
        <taxon>Streptodolium</taxon>
    </lineage>
</organism>
<evidence type="ECO:0000313" key="3">
    <source>
        <dbReference type="EMBL" id="MEU8132906.1"/>
    </source>
</evidence>
<name>A0ABV3DB29_9ACTN</name>
<dbReference type="Gene3D" id="3.40.50.1110">
    <property type="entry name" value="SGNH hydrolase"/>
    <property type="match status" value="1"/>
</dbReference>
<dbReference type="PANTHER" id="PTHR30383:SF5">
    <property type="entry name" value="SGNH HYDROLASE-TYPE ESTERASE DOMAIN-CONTAINING PROTEIN"/>
    <property type="match status" value="1"/>
</dbReference>
<dbReference type="PANTHER" id="PTHR30383">
    <property type="entry name" value="THIOESTERASE 1/PROTEASE 1/LYSOPHOSPHOLIPASE L1"/>
    <property type="match status" value="1"/>
</dbReference>
<sequence length="234" mass="24573">MEPPHPQGPDLRICCVGDSYTQGVGDREGGWVGRLSARAHARGDRLTAYNLGVRRETSADIAGRWYDEAARRLTGGDAHGVVFAFGLNDSTYEDGVPRVAPDDSVRNLRAVLGTARAAGWPALVVGVPPIPDGDTGRGDLPALEAAFGRTCAELGVPFVPVHDALRGRPEWWQSIDAYGDTAHCGPVGHAMLADLVGDGGWWPWLEGLAGPDTARPDPPEPDTAGADSAGPDPA</sequence>
<evidence type="ECO:0000259" key="2">
    <source>
        <dbReference type="Pfam" id="PF13472"/>
    </source>
</evidence>
<reference evidence="3 4" key="1">
    <citation type="submission" date="2024-06" db="EMBL/GenBank/DDBJ databases">
        <title>The Natural Products Discovery Center: Release of the First 8490 Sequenced Strains for Exploring Actinobacteria Biosynthetic Diversity.</title>
        <authorList>
            <person name="Kalkreuter E."/>
            <person name="Kautsar S.A."/>
            <person name="Yang D."/>
            <person name="Bader C.D."/>
            <person name="Teijaro C.N."/>
            <person name="Fluegel L."/>
            <person name="Davis C.M."/>
            <person name="Simpson J.R."/>
            <person name="Lauterbach L."/>
            <person name="Steele A.D."/>
            <person name="Gui C."/>
            <person name="Meng S."/>
            <person name="Li G."/>
            <person name="Viehrig K."/>
            <person name="Ye F."/>
            <person name="Su P."/>
            <person name="Kiefer A.F."/>
            <person name="Nichols A."/>
            <person name="Cepeda A.J."/>
            <person name="Yan W."/>
            <person name="Fan B."/>
            <person name="Jiang Y."/>
            <person name="Adhikari A."/>
            <person name="Zheng C.-J."/>
            <person name="Schuster L."/>
            <person name="Cowan T.M."/>
            <person name="Smanski M.J."/>
            <person name="Chevrette M.G."/>
            <person name="De Carvalho L.P.S."/>
            <person name="Shen B."/>
        </authorList>
    </citation>
    <scope>NUCLEOTIDE SEQUENCE [LARGE SCALE GENOMIC DNA]</scope>
    <source>
        <strain evidence="3 4">NPDC048946</strain>
    </source>
</reference>
<dbReference type="RefSeq" id="WP_358349516.1">
    <property type="nucleotide sequence ID" value="NZ_JBEZFP010000009.1"/>
</dbReference>
<dbReference type="InterPro" id="IPR051532">
    <property type="entry name" value="Ester_Hydrolysis_Enzymes"/>
</dbReference>
<protein>
    <submittedName>
        <fullName evidence="3">GDSL-type esterase/lipase family protein</fullName>
    </submittedName>
</protein>
<evidence type="ECO:0000256" key="1">
    <source>
        <dbReference type="SAM" id="MobiDB-lite"/>
    </source>
</evidence>
<comment type="caution">
    <text evidence="3">The sequence shown here is derived from an EMBL/GenBank/DDBJ whole genome shotgun (WGS) entry which is preliminary data.</text>
</comment>
<dbReference type="EMBL" id="JBEZFP010000009">
    <property type="protein sequence ID" value="MEU8132906.1"/>
    <property type="molecule type" value="Genomic_DNA"/>
</dbReference>
<keyword evidence="4" id="KW-1185">Reference proteome</keyword>